<protein>
    <recommendedName>
        <fullName evidence="4">Nuclear pore protein</fullName>
    </recommendedName>
</protein>
<organism evidence="6 7">
    <name type="scientific">Coemansia guatemalensis</name>
    <dbReference type="NCBI Taxonomy" id="2761395"/>
    <lineage>
        <taxon>Eukaryota</taxon>
        <taxon>Fungi</taxon>
        <taxon>Fungi incertae sedis</taxon>
        <taxon>Zoopagomycota</taxon>
        <taxon>Kickxellomycotina</taxon>
        <taxon>Kickxellomycetes</taxon>
        <taxon>Kickxellales</taxon>
        <taxon>Kickxellaceae</taxon>
        <taxon>Coemansia</taxon>
    </lineage>
</organism>
<comment type="caution">
    <text evidence="6">The sequence shown here is derived from an EMBL/GenBank/DDBJ whole genome shotgun (WGS) entry which is preliminary data.</text>
</comment>
<keyword evidence="5" id="KW-0732">Signal</keyword>
<evidence type="ECO:0000313" key="6">
    <source>
        <dbReference type="EMBL" id="KAJ2790016.1"/>
    </source>
</evidence>
<feature type="non-terminal residue" evidence="6">
    <location>
        <position position="328"/>
    </location>
</feature>
<feature type="chain" id="PRO_5040813721" description="Nuclear pore protein" evidence="5">
    <location>
        <begin position="17"/>
        <end position="328"/>
    </location>
</feature>
<keyword evidence="4" id="KW-0509">mRNA transport</keyword>
<dbReference type="GO" id="GO:0006606">
    <property type="term" value="P:protein import into nucleus"/>
    <property type="evidence" value="ECO:0007669"/>
    <property type="project" value="TreeGrafter"/>
</dbReference>
<reference evidence="6" key="1">
    <citation type="submission" date="2022-07" db="EMBL/GenBank/DDBJ databases">
        <title>Phylogenomic reconstructions and comparative analyses of Kickxellomycotina fungi.</title>
        <authorList>
            <person name="Reynolds N.K."/>
            <person name="Stajich J.E."/>
            <person name="Barry K."/>
            <person name="Grigoriev I.V."/>
            <person name="Crous P."/>
            <person name="Smith M.E."/>
        </authorList>
    </citation>
    <scope>NUCLEOTIDE SEQUENCE</scope>
    <source>
        <strain evidence="6">NRRL 1565</strain>
    </source>
</reference>
<dbReference type="AlphaFoldDB" id="A0A9W8LP72"/>
<keyword evidence="4" id="KW-0653">Protein transport</keyword>
<gene>
    <name evidence="6" type="primary">NIC96_2</name>
    <name evidence="6" type="ORF">H4R20_007082</name>
</gene>
<dbReference type="Proteomes" id="UP001140094">
    <property type="component" value="Unassembled WGS sequence"/>
</dbReference>
<dbReference type="GO" id="GO:0017056">
    <property type="term" value="F:structural constituent of nuclear pore"/>
    <property type="evidence" value="ECO:0007669"/>
    <property type="project" value="InterPro"/>
</dbReference>
<evidence type="ECO:0000256" key="1">
    <source>
        <dbReference type="ARBA" id="ARBA00004259"/>
    </source>
</evidence>
<dbReference type="PANTHER" id="PTHR11225">
    <property type="entry name" value="NUCLEAR PORE COMPLEX PROTEIN NUP93 NUCLEOPORIN NUP93 DEAD EYE PROTEIN"/>
    <property type="match status" value="1"/>
</dbReference>
<comment type="similarity">
    <text evidence="2 4">Belongs to the nucleoporin interacting component (NIC) family.</text>
</comment>
<keyword evidence="3 4" id="KW-0539">Nucleus</keyword>
<keyword evidence="7" id="KW-1185">Reference proteome</keyword>
<keyword evidence="4" id="KW-0811">Translocation</keyword>
<accession>A0A9W8LP72</accession>
<evidence type="ECO:0000256" key="5">
    <source>
        <dbReference type="SAM" id="SignalP"/>
    </source>
</evidence>
<dbReference type="GO" id="GO:0016973">
    <property type="term" value="P:poly(A)+ mRNA export from nucleus"/>
    <property type="evidence" value="ECO:0007669"/>
    <property type="project" value="TreeGrafter"/>
</dbReference>
<dbReference type="PANTHER" id="PTHR11225:SF4">
    <property type="entry name" value="NUCLEAR PORE COMPLEX PROTEIN NUP93"/>
    <property type="match status" value="1"/>
</dbReference>
<evidence type="ECO:0000313" key="7">
    <source>
        <dbReference type="Proteomes" id="UP001140094"/>
    </source>
</evidence>
<keyword evidence="4" id="KW-0813">Transport</keyword>
<dbReference type="OrthoDB" id="203824at2759"/>
<keyword evidence="4" id="KW-0906">Nuclear pore complex</keyword>
<evidence type="ECO:0000256" key="4">
    <source>
        <dbReference type="RuleBase" id="RU364035"/>
    </source>
</evidence>
<feature type="signal peptide" evidence="5">
    <location>
        <begin position="1"/>
        <end position="16"/>
    </location>
</feature>
<evidence type="ECO:0000256" key="3">
    <source>
        <dbReference type="ARBA" id="ARBA00023242"/>
    </source>
</evidence>
<dbReference type="InterPro" id="IPR007231">
    <property type="entry name" value="Nucleoporin_int_Nup93/Nic96"/>
</dbReference>
<sequence>MAIMLAFAGLLRVTESEPTGSFSSYLVHDANATAPRLDFARMIVHYARALPATMTDNAVHYLLLLTLPKLDGGAANKDDTGAFRQRVVCEQAVVRLMYERQEYAHYLGDIQSDGTRKRGFLERYLPLLGITSSEQFSQTIIRRLADRSRDEGRLADTVLLYNLGERYNTVLNVLCKQLGELLYLRGSTNGSSGSTTSSNDYSAPIGMGLGLDDVEGVARAVLAHYRQRDHIARVLDNAAVNTCTTLLAIMDFLNSHRRGAYEEALETIEATQLLPLASASSTNGSAAANGMKNSDVAMATQYAERVRTLDDSITRNFSLVLLSTMDTL</sequence>
<keyword evidence="4" id="KW-0472">Membrane</keyword>
<dbReference type="GO" id="GO:0005643">
    <property type="term" value="C:nuclear pore"/>
    <property type="evidence" value="ECO:0007669"/>
    <property type="project" value="UniProtKB-SubCell"/>
</dbReference>
<comment type="subcellular location">
    <subcellularLocation>
        <location evidence="1">Nucleus envelope</location>
    </subcellularLocation>
    <subcellularLocation>
        <location evidence="4">Nucleus</location>
        <location evidence="4">Nuclear pore complex</location>
    </subcellularLocation>
</comment>
<evidence type="ECO:0000256" key="2">
    <source>
        <dbReference type="ARBA" id="ARBA00010186"/>
    </source>
</evidence>
<dbReference type="Pfam" id="PF04097">
    <property type="entry name" value="Nic96"/>
    <property type="match status" value="1"/>
</dbReference>
<name>A0A9W8LP72_9FUNG</name>
<proteinExistence type="inferred from homology"/>
<dbReference type="EMBL" id="JANBUO010003643">
    <property type="protein sequence ID" value="KAJ2790016.1"/>
    <property type="molecule type" value="Genomic_DNA"/>
</dbReference>